<reference evidence="1 2" key="1">
    <citation type="journal article" date="2020" name="G3 (Bethesda)">
        <title>Improved Reference Genome for Cyclotella cryptica CCMP332, a Model for Cell Wall Morphogenesis, Salinity Adaptation, and Lipid Production in Diatoms (Bacillariophyta).</title>
        <authorList>
            <person name="Roberts W.R."/>
            <person name="Downey K.M."/>
            <person name="Ruck E.C."/>
            <person name="Traller J.C."/>
            <person name="Alverson A.J."/>
        </authorList>
    </citation>
    <scope>NUCLEOTIDE SEQUENCE [LARGE SCALE GENOMIC DNA]</scope>
    <source>
        <strain evidence="1 2">CCMP332</strain>
    </source>
</reference>
<protein>
    <submittedName>
        <fullName evidence="1">Uncharacterized protein</fullName>
    </submittedName>
</protein>
<organism evidence="1 2">
    <name type="scientific">Cyclotella cryptica</name>
    <dbReference type="NCBI Taxonomy" id="29204"/>
    <lineage>
        <taxon>Eukaryota</taxon>
        <taxon>Sar</taxon>
        <taxon>Stramenopiles</taxon>
        <taxon>Ochrophyta</taxon>
        <taxon>Bacillariophyta</taxon>
        <taxon>Coscinodiscophyceae</taxon>
        <taxon>Thalassiosirophycidae</taxon>
        <taxon>Stephanodiscales</taxon>
        <taxon>Stephanodiscaceae</taxon>
        <taxon>Cyclotella</taxon>
    </lineage>
</organism>
<accession>A0ABD3PWG7</accession>
<sequence>MKPTEDPDDPQQYIAHVRRSLLETKLDLSNKQHIQTDIHQNVQEIRAILKTNAEIFHRCMSSAIISRDDKRRSAGLGRRGTTTYARIEIDEVHSQYHGNDKTVFVVYPTQSEKSFPTGVLSNIPSELEGILKPTTYREEPHSSYIDHEAYFHNCLVLHDDILAPFLVHLKEYLISVQICLGKIDEWIMEPNETLHFLETTFGNVPRLHVKKLGEQHRSKNTTMFLCHCPVGRHKDEDMCLKCKHTFRKHNIRMSPEFDGDVTCSYMCPHRQDYFHCNEVAAVVLKECSSCGRHETKFSLLNEIERSKLKKFLDYITS</sequence>
<gene>
    <name evidence="1" type="ORF">HJC23_001563</name>
</gene>
<evidence type="ECO:0000313" key="2">
    <source>
        <dbReference type="Proteomes" id="UP001516023"/>
    </source>
</evidence>
<dbReference type="EMBL" id="JABMIG020000102">
    <property type="protein sequence ID" value="KAL3792445.1"/>
    <property type="molecule type" value="Genomic_DNA"/>
</dbReference>
<comment type="caution">
    <text evidence="1">The sequence shown here is derived from an EMBL/GenBank/DDBJ whole genome shotgun (WGS) entry which is preliminary data.</text>
</comment>
<dbReference type="Proteomes" id="UP001516023">
    <property type="component" value="Unassembled WGS sequence"/>
</dbReference>
<dbReference type="AlphaFoldDB" id="A0ABD3PWG7"/>
<proteinExistence type="predicted"/>
<name>A0ABD3PWG7_9STRA</name>
<evidence type="ECO:0000313" key="1">
    <source>
        <dbReference type="EMBL" id="KAL3792445.1"/>
    </source>
</evidence>
<keyword evidence="2" id="KW-1185">Reference proteome</keyword>